<dbReference type="EMBL" id="BK068105">
    <property type="protein sequence ID" value="DBA55878.1"/>
    <property type="molecule type" value="Genomic_DNA"/>
</dbReference>
<organism evidence="1">
    <name type="scientific">Porphyromonas phage phage024a_F0570</name>
    <dbReference type="NCBI Taxonomy" id="3154114"/>
    <lineage>
        <taxon>Viruses</taxon>
        <taxon>Duplodnaviria</taxon>
        <taxon>Heunggongvirae</taxon>
        <taxon>Uroviricota</taxon>
        <taxon>Caudoviricetes</taxon>
        <taxon>Nixviridae</taxon>
        <taxon>Schifferlevirus</taxon>
        <taxon>Schifferlevirus pging00Q</taxon>
    </lineage>
</organism>
<accession>A0AAT9J8Z9</accession>
<sequence length="35" mass="4312">MLFADFLFHIHQKIHIHQKMLKNLYSTKIRTIFVV</sequence>
<name>A0AAT9J8Z9_9CAUD</name>
<protein>
    <submittedName>
        <fullName evidence="1">Uncharacterized protein</fullName>
    </submittedName>
</protein>
<evidence type="ECO:0000313" key="1">
    <source>
        <dbReference type="EMBL" id="DBA55878.1"/>
    </source>
</evidence>
<proteinExistence type="predicted"/>
<reference evidence="1" key="2">
    <citation type="submission" date="2024-05" db="EMBL/GenBank/DDBJ databases">
        <authorList>
            <person name="Matrishin C.B."/>
            <person name="Kauffman K.M."/>
        </authorList>
    </citation>
    <scope>NUCLEOTIDE SEQUENCE</scope>
</reference>
<reference evidence="1" key="1">
    <citation type="journal article" date="2023" name="Microbiome">
        <title>Phages are unrecognized players in the ecology of the oral pathogen Porphyromonas gingivalis.</title>
        <authorList>
            <person name="Matrishin C.B."/>
            <person name="Haase E.M."/>
            <person name="Dewhirst F.E."/>
            <person name="Mark Welch J.L."/>
            <person name="Miranda-Sanchez F."/>
            <person name="Chen T."/>
            <person name="MacFarland D.C."/>
            <person name="Kauffman K.M."/>
        </authorList>
    </citation>
    <scope>NUCLEOTIDE SEQUENCE</scope>
</reference>